<organism evidence="1 2">
    <name type="scientific">Trichinella murrelli</name>
    <dbReference type="NCBI Taxonomy" id="144512"/>
    <lineage>
        <taxon>Eukaryota</taxon>
        <taxon>Metazoa</taxon>
        <taxon>Ecdysozoa</taxon>
        <taxon>Nematoda</taxon>
        <taxon>Enoplea</taxon>
        <taxon>Dorylaimia</taxon>
        <taxon>Trichinellida</taxon>
        <taxon>Trichinellidae</taxon>
        <taxon>Trichinella</taxon>
    </lineage>
</organism>
<protein>
    <submittedName>
        <fullName evidence="1">Uncharacterized protein</fullName>
    </submittedName>
</protein>
<evidence type="ECO:0000313" key="1">
    <source>
        <dbReference type="EMBL" id="KRX38077.1"/>
    </source>
</evidence>
<comment type="caution">
    <text evidence="1">The sequence shown here is derived from an EMBL/GenBank/DDBJ whole genome shotgun (WGS) entry which is preliminary data.</text>
</comment>
<evidence type="ECO:0000313" key="2">
    <source>
        <dbReference type="Proteomes" id="UP000055048"/>
    </source>
</evidence>
<keyword evidence="2" id="KW-1185">Reference proteome</keyword>
<dbReference type="Proteomes" id="UP000055048">
    <property type="component" value="Unassembled WGS sequence"/>
</dbReference>
<dbReference type="EMBL" id="JYDJ01000282">
    <property type="protein sequence ID" value="KRX38077.1"/>
    <property type="molecule type" value="Genomic_DNA"/>
</dbReference>
<accession>A0A0V0TGC1</accession>
<gene>
    <name evidence="1" type="ORF">T05_9303</name>
</gene>
<reference evidence="1 2" key="1">
    <citation type="submission" date="2015-01" db="EMBL/GenBank/DDBJ databases">
        <title>Evolution of Trichinella species and genotypes.</title>
        <authorList>
            <person name="Korhonen P.K."/>
            <person name="Edoardo P."/>
            <person name="Giuseppe L.R."/>
            <person name="Gasser R.B."/>
        </authorList>
    </citation>
    <scope>NUCLEOTIDE SEQUENCE [LARGE SCALE GENOMIC DNA]</scope>
    <source>
        <strain evidence="1">ISS417</strain>
    </source>
</reference>
<proteinExistence type="predicted"/>
<sequence length="140" mass="16497">MRKKFALSRIKITHHPYNSFIFATHSSYFSQAHSKFVTSSPVVIAPHLWLFRKLMHNKQEQKQISVYWLTSSEIVHTKPKMYGCFRLRFHTITVTIEENCSKKCQLTVIAAWRLPCELHDADRTAMTNFAFRRDITAHPM</sequence>
<name>A0A0V0TGC1_9BILA</name>
<dbReference type="AlphaFoldDB" id="A0A0V0TGC1"/>